<dbReference type="AlphaFoldDB" id="A0AAD9FNL5"/>
<feature type="compositionally biased region" description="Basic and acidic residues" evidence="1">
    <location>
        <begin position="87"/>
        <end position="99"/>
    </location>
</feature>
<evidence type="ECO:0000313" key="2">
    <source>
        <dbReference type="EMBL" id="KAK1923459.1"/>
    </source>
</evidence>
<feature type="compositionally biased region" description="Polar residues" evidence="1">
    <location>
        <begin position="106"/>
        <end position="147"/>
    </location>
</feature>
<protein>
    <submittedName>
        <fullName evidence="2">Uncharacterized protein</fullName>
    </submittedName>
</protein>
<sequence length="167" mass="18326">MTAHPEIGPISQQYSAAATVPLIKSPSLWLPKPVELSNDIHPLPEDITAYFVYPFTLEQHVLSIHPSPHEAIAQRRARNAQILHQREIEEEQKEKEALHKLAPGYNPSSLLVPTSTSRQPSTQNPGPTSQQGANPTGLLQSSESTATAAADPMDELVAQLEQMERGR</sequence>
<accession>A0AAD9FNL5</accession>
<name>A0AAD9FNL5_PAPLA</name>
<dbReference type="EMBL" id="JAODAN010000006">
    <property type="protein sequence ID" value="KAK1923459.1"/>
    <property type="molecule type" value="Genomic_DNA"/>
</dbReference>
<evidence type="ECO:0000256" key="1">
    <source>
        <dbReference type="SAM" id="MobiDB-lite"/>
    </source>
</evidence>
<keyword evidence="3" id="KW-1185">Reference proteome</keyword>
<proteinExistence type="predicted"/>
<feature type="region of interest" description="Disordered" evidence="1">
    <location>
        <begin position="87"/>
        <end position="153"/>
    </location>
</feature>
<dbReference type="Proteomes" id="UP001182556">
    <property type="component" value="Unassembled WGS sequence"/>
</dbReference>
<evidence type="ECO:0000313" key="3">
    <source>
        <dbReference type="Proteomes" id="UP001182556"/>
    </source>
</evidence>
<comment type="caution">
    <text evidence="2">The sequence shown here is derived from an EMBL/GenBank/DDBJ whole genome shotgun (WGS) entry which is preliminary data.</text>
</comment>
<reference evidence="2" key="1">
    <citation type="submission" date="2023-02" db="EMBL/GenBank/DDBJ databases">
        <title>Identification and recombinant expression of a fungal hydrolase from Papiliotrema laurentii that hydrolyzes apple cutin and clears colloidal polyester polyurethane.</title>
        <authorList>
            <consortium name="DOE Joint Genome Institute"/>
            <person name="Roman V.A."/>
            <person name="Bojanowski C."/>
            <person name="Crable B.R."/>
            <person name="Wagner D.N."/>
            <person name="Hung C.S."/>
            <person name="Nadeau L.J."/>
            <person name="Schratz L."/>
            <person name="Haridas S."/>
            <person name="Pangilinan J."/>
            <person name="Lipzen A."/>
            <person name="Na H."/>
            <person name="Yan M."/>
            <person name="Ng V."/>
            <person name="Grigoriev I.V."/>
            <person name="Spatafora J.W."/>
            <person name="Barlow D."/>
            <person name="Biffinger J."/>
            <person name="Kelley-Loughnane N."/>
            <person name="Varaljay V.A."/>
            <person name="Crookes-Goodson W.J."/>
        </authorList>
    </citation>
    <scope>NUCLEOTIDE SEQUENCE</scope>
    <source>
        <strain evidence="2">5307AH</strain>
    </source>
</reference>
<organism evidence="2 3">
    <name type="scientific">Papiliotrema laurentii</name>
    <name type="common">Cryptococcus laurentii</name>
    <dbReference type="NCBI Taxonomy" id="5418"/>
    <lineage>
        <taxon>Eukaryota</taxon>
        <taxon>Fungi</taxon>
        <taxon>Dikarya</taxon>
        <taxon>Basidiomycota</taxon>
        <taxon>Agaricomycotina</taxon>
        <taxon>Tremellomycetes</taxon>
        <taxon>Tremellales</taxon>
        <taxon>Rhynchogastremaceae</taxon>
        <taxon>Papiliotrema</taxon>
    </lineage>
</organism>
<gene>
    <name evidence="2" type="ORF">DB88DRAFT_491322</name>
</gene>